<feature type="domain" description="PDZ" evidence="2">
    <location>
        <begin position="107"/>
        <end position="143"/>
    </location>
</feature>
<dbReference type="SUPFAM" id="SSF50156">
    <property type="entry name" value="PDZ domain-like"/>
    <property type="match status" value="1"/>
</dbReference>
<dbReference type="Proteomes" id="UP000001449">
    <property type="component" value="Unassembled WGS sequence"/>
</dbReference>
<protein>
    <recommendedName>
        <fullName evidence="2">PDZ domain-containing protein</fullName>
    </recommendedName>
</protein>
<dbReference type="PaxDb" id="35128-Thaps25457"/>
<dbReference type="Gene3D" id="2.30.42.10">
    <property type="match status" value="1"/>
</dbReference>
<dbReference type="EMBL" id="DS999419">
    <property type="protein sequence ID" value="EED86634.1"/>
    <property type="molecule type" value="Genomic_DNA"/>
</dbReference>
<dbReference type="KEGG" id="tps:THAPSDRAFT_25457"/>
<dbReference type="GO" id="GO:0035091">
    <property type="term" value="F:phosphatidylinositol binding"/>
    <property type="evidence" value="ECO:0000318"/>
    <property type="project" value="GO_Central"/>
</dbReference>
<keyword evidence="4" id="KW-1185">Reference proteome</keyword>
<dbReference type="Pfam" id="PF00595">
    <property type="entry name" value="PDZ"/>
    <property type="match status" value="1"/>
</dbReference>
<dbReference type="PROSITE" id="PS50106">
    <property type="entry name" value="PDZ"/>
    <property type="match status" value="1"/>
</dbReference>
<reference evidence="3 4" key="1">
    <citation type="journal article" date="2004" name="Science">
        <title>The genome of the diatom Thalassiosira pseudonana: ecology, evolution, and metabolism.</title>
        <authorList>
            <person name="Armbrust E.V."/>
            <person name="Berges J.A."/>
            <person name="Bowler C."/>
            <person name="Green B.R."/>
            <person name="Martinez D."/>
            <person name="Putnam N.H."/>
            <person name="Zhou S."/>
            <person name="Allen A.E."/>
            <person name="Apt K.E."/>
            <person name="Bechner M."/>
            <person name="Brzezinski M.A."/>
            <person name="Chaal B.K."/>
            <person name="Chiovitti A."/>
            <person name="Davis A.K."/>
            <person name="Demarest M.S."/>
            <person name="Detter J.C."/>
            <person name="Glavina T."/>
            <person name="Goodstein D."/>
            <person name="Hadi M.Z."/>
            <person name="Hellsten U."/>
            <person name="Hildebrand M."/>
            <person name="Jenkins B.D."/>
            <person name="Jurka J."/>
            <person name="Kapitonov V.V."/>
            <person name="Kroger N."/>
            <person name="Lau W.W."/>
            <person name="Lane T.W."/>
            <person name="Larimer F.W."/>
            <person name="Lippmeier J.C."/>
            <person name="Lucas S."/>
            <person name="Medina M."/>
            <person name="Montsant A."/>
            <person name="Obornik M."/>
            <person name="Parker M.S."/>
            <person name="Palenik B."/>
            <person name="Pazour G.J."/>
            <person name="Richardson P.M."/>
            <person name="Rynearson T.A."/>
            <person name="Saito M.A."/>
            <person name="Schwartz D.C."/>
            <person name="Thamatrakoln K."/>
            <person name="Valentin K."/>
            <person name="Vardi A."/>
            <person name="Wilkerson F.P."/>
            <person name="Rokhsar D.S."/>
        </authorList>
    </citation>
    <scope>NUCLEOTIDE SEQUENCE [LARGE SCALE GENOMIC DNA]</scope>
    <source>
        <strain evidence="3 4">CCMP1335</strain>
    </source>
</reference>
<evidence type="ECO:0000256" key="1">
    <source>
        <dbReference type="SAM" id="MobiDB-lite"/>
    </source>
</evidence>
<dbReference type="HOGENOM" id="CLU_427340_0_0_1"/>
<dbReference type="AlphaFoldDB" id="B8LD17"/>
<dbReference type="RefSeq" id="XP_002296906.1">
    <property type="nucleotide sequence ID" value="XM_002296870.1"/>
</dbReference>
<feature type="region of interest" description="Disordered" evidence="1">
    <location>
        <begin position="440"/>
        <end position="463"/>
    </location>
</feature>
<dbReference type="CDD" id="cd06093">
    <property type="entry name" value="PX_domain"/>
    <property type="match status" value="1"/>
</dbReference>
<dbReference type="CDD" id="cd00136">
    <property type="entry name" value="PDZ_canonical"/>
    <property type="match status" value="1"/>
</dbReference>
<proteinExistence type="predicted"/>
<dbReference type="InterPro" id="IPR036034">
    <property type="entry name" value="PDZ_sf"/>
</dbReference>
<dbReference type="Gene3D" id="3.30.1520.10">
    <property type="entry name" value="Phox-like domain"/>
    <property type="match status" value="1"/>
</dbReference>
<dbReference type="InterPro" id="IPR036871">
    <property type="entry name" value="PX_dom_sf"/>
</dbReference>
<gene>
    <name evidence="3" type="ORF">THAPSDRAFT_25457</name>
</gene>
<evidence type="ECO:0000313" key="4">
    <source>
        <dbReference type="Proteomes" id="UP000001449"/>
    </source>
</evidence>
<dbReference type="InParanoid" id="B8LD17"/>
<evidence type="ECO:0000259" key="2">
    <source>
        <dbReference type="PROSITE" id="PS50106"/>
    </source>
</evidence>
<reference evidence="3 4" key="2">
    <citation type="journal article" date="2008" name="Nature">
        <title>The Phaeodactylum genome reveals the evolutionary history of diatom genomes.</title>
        <authorList>
            <person name="Bowler C."/>
            <person name="Allen A.E."/>
            <person name="Badger J.H."/>
            <person name="Grimwood J."/>
            <person name="Jabbari K."/>
            <person name="Kuo A."/>
            <person name="Maheswari U."/>
            <person name="Martens C."/>
            <person name="Maumus F."/>
            <person name="Otillar R.P."/>
            <person name="Rayko E."/>
            <person name="Salamov A."/>
            <person name="Vandepoele K."/>
            <person name="Beszteri B."/>
            <person name="Gruber A."/>
            <person name="Heijde M."/>
            <person name="Katinka M."/>
            <person name="Mock T."/>
            <person name="Valentin K."/>
            <person name="Verret F."/>
            <person name="Berges J.A."/>
            <person name="Brownlee C."/>
            <person name="Cadoret J.P."/>
            <person name="Chiovitti A."/>
            <person name="Choi C.J."/>
            <person name="Coesel S."/>
            <person name="De Martino A."/>
            <person name="Detter J.C."/>
            <person name="Durkin C."/>
            <person name="Falciatore A."/>
            <person name="Fournet J."/>
            <person name="Haruta M."/>
            <person name="Huysman M.J."/>
            <person name="Jenkins B.D."/>
            <person name="Jiroutova K."/>
            <person name="Jorgensen R.E."/>
            <person name="Joubert Y."/>
            <person name="Kaplan A."/>
            <person name="Kroger N."/>
            <person name="Kroth P.G."/>
            <person name="La Roche J."/>
            <person name="Lindquist E."/>
            <person name="Lommer M."/>
            <person name="Martin-Jezequel V."/>
            <person name="Lopez P.J."/>
            <person name="Lucas S."/>
            <person name="Mangogna M."/>
            <person name="McGinnis K."/>
            <person name="Medlin L.K."/>
            <person name="Montsant A."/>
            <person name="Oudot-Le Secq M.P."/>
            <person name="Napoli C."/>
            <person name="Obornik M."/>
            <person name="Parker M.S."/>
            <person name="Petit J.L."/>
            <person name="Porcel B.M."/>
            <person name="Poulsen N."/>
            <person name="Robison M."/>
            <person name="Rychlewski L."/>
            <person name="Rynearson T.A."/>
            <person name="Schmutz J."/>
            <person name="Shapiro H."/>
            <person name="Siaut M."/>
            <person name="Stanley M."/>
            <person name="Sussman M.R."/>
            <person name="Taylor A.R."/>
            <person name="Vardi A."/>
            <person name="von Dassow P."/>
            <person name="Vyverman W."/>
            <person name="Willis A."/>
            <person name="Wyrwicz L.S."/>
            <person name="Rokhsar D.S."/>
            <person name="Weissenbach J."/>
            <person name="Armbrust E.V."/>
            <person name="Green B.R."/>
            <person name="Van de Peer Y."/>
            <person name="Grigoriev I.V."/>
        </authorList>
    </citation>
    <scope>NUCLEOTIDE SEQUENCE [LARGE SCALE GENOMIC DNA]</scope>
    <source>
        <strain evidence="3 4">CCMP1335</strain>
    </source>
</reference>
<name>B8LD17_THAPS</name>
<feature type="compositionally biased region" description="Polar residues" evidence="1">
    <location>
        <begin position="440"/>
        <end position="451"/>
    </location>
</feature>
<dbReference type="GeneID" id="7446264"/>
<organism evidence="3 4">
    <name type="scientific">Thalassiosira pseudonana</name>
    <name type="common">Marine diatom</name>
    <name type="synonym">Cyclotella nana</name>
    <dbReference type="NCBI Taxonomy" id="35128"/>
    <lineage>
        <taxon>Eukaryota</taxon>
        <taxon>Sar</taxon>
        <taxon>Stramenopiles</taxon>
        <taxon>Ochrophyta</taxon>
        <taxon>Bacillariophyta</taxon>
        <taxon>Coscinodiscophyceae</taxon>
        <taxon>Thalassiosirophycidae</taxon>
        <taxon>Thalassiosirales</taxon>
        <taxon>Thalassiosiraceae</taxon>
        <taxon>Thalassiosira</taxon>
    </lineage>
</organism>
<evidence type="ECO:0000313" key="3">
    <source>
        <dbReference type="EMBL" id="EED86634.1"/>
    </source>
</evidence>
<dbReference type="InterPro" id="IPR001478">
    <property type="entry name" value="PDZ"/>
</dbReference>
<dbReference type="SUPFAM" id="SSF64268">
    <property type="entry name" value="PX domain"/>
    <property type="match status" value="1"/>
</dbReference>
<sequence length="641" mass="70624">MPSLYKSNNNDVVTIDLTSHPQNTPLGMLLAPGALPSTSPSTSNESYFGYFQEAQNAGHSTGENSSSMGPASSNVTLVAGWEHVSSTTSQSTQNGGIVQQQRHQQLGPIQRSGLVRLGDRLVRINGKDVADWSFREVMDALKELIFASSDTKSYNSQGGSGKKRLKSLGFAAPGTSEWSRGTNPTPPSLLPDSMLFGLFNSQQSTPVPHVVHTKRLYSFVSFIGRWRIVDESTSPTGQENDNVIDQVEENALESLLEQRLNKDPLFKNDDAVIDSQSEPPPPTRTTTKAKSFIQYEIKCHIVFRDPKAFQHKTDIHNRTNANIIQHSWSVWKRYSQFKSLDAELRATFGWQMDALDDGKGIVFPRTHGLEQLWYSVCNSGGILTSKLGVSNGIGEIGGSEANTEKKTSAIGAFQGSTGNGLLGYISNSIFGSGEKATTDMSGSGTFSTNTKEQNDDEASVNPTTSCPYPHQFMQKRQKEFAVYWSSVMQIEDIFEFSDINSHRFGSTMASFLEVDRILSTRRSTFASSVTAGHQYSTASRLDTPVIREEIGETYGLNLSPSRKMPVFGLREDDDVSILSDGTASFRDLEYHNNVTSPLRNVVDTESNGVEGNIYLTCAIAKQKLPMDHFTLLTLKQRQVRV</sequence>
<accession>B8LD17</accession>